<feature type="transmembrane region" description="Helical" evidence="7">
    <location>
        <begin position="260"/>
        <end position="280"/>
    </location>
</feature>
<protein>
    <submittedName>
        <fullName evidence="9">Citrate transporter</fullName>
    </submittedName>
</protein>
<keyword evidence="10" id="KW-1185">Reference proteome</keyword>
<evidence type="ECO:0000256" key="4">
    <source>
        <dbReference type="ARBA" id="ARBA00022692"/>
    </source>
</evidence>
<keyword evidence="4 7" id="KW-0812">Transmembrane</keyword>
<comment type="subcellular location">
    <subcellularLocation>
        <location evidence="1">Cell membrane</location>
        <topology evidence="1">Multi-pass membrane protein</topology>
    </subcellularLocation>
</comment>
<dbReference type="OrthoDB" id="3177666at2"/>
<reference evidence="9 10" key="1">
    <citation type="journal article" date="2011" name="Stand. Genomic Sci.">
        <title>Complete genome sequence of the thermophilic sulfur-reducer Desulfurobacterium thermolithotrophum type strain (BSA(T)) from a deep-sea hydrothermal vent.</title>
        <authorList>
            <person name="Goker M."/>
            <person name="Daligault H."/>
            <person name="Mwirichia R."/>
            <person name="Lapidus A."/>
            <person name="Lucas S."/>
            <person name="Deshpande S."/>
            <person name="Pagani I."/>
            <person name="Tapia R."/>
            <person name="Cheng J.F."/>
            <person name="Goodwin L."/>
            <person name="Pitluck S."/>
            <person name="Liolios K."/>
            <person name="Ivanova N."/>
            <person name="Mavromatis K."/>
            <person name="Mikhailova N."/>
            <person name="Pati A."/>
            <person name="Chen A."/>
            <person name="Palaniappan K."/>
            <person name="Han C."/>
            <person name="Land M."/>
            <person name="Hauser L."/>
            <person name="Pan C."/>
            <person name="Brambilla E.M."/>
            <person name="Rohde M."/>
            <person name="Spring S."/>
            <person name="Sikorski J."/>
            <person name="Wirth R."/>
            <person name="Detter J.C."/>
            <person name="Woyke T."/>
            <person name="Bristow J."/>
            <person name="Eisen J.A."/>
            <person name="Markowitz V."/>
            <person name="Hugenholtz P."/>
            <person name="Kyrpides N.C."/>
            <person name="Klenk H.P."/>
        </authorList>
    </citation>
    <scope>NUCLEOTIDE SEQUENCE [LARGE SCALE GENOMIC DNA]</scope>
    <source>
        <strain evidence="10">DSM 11699 / BSA</strain>
    </source>
</reference>
<gene>
    <name evidence="9" type="ordered locus">Dester_0279</name>
</gene>
<feature type="transmembrane region" description="Helical" evidence="7">
    <location>
        <begin position="292"/>
        <end position="315"/>
    </location>
</feature>
<feature type="transmembrane region" description="Helical" evidence="7">
    <location>
        <begin position="327"/>
        <end position="346"/>
    </location>
</feature>
<evidence type="ECO:0000256" key="6">
    <source>
        <dbReference type="ARBA" id="ARBA00023136"/>
    </source>
</evidence>
<dbReference type="PANTHER" id="PTHR43302">
    <property type="entry name" value="TRANSPORTER ARSB-RELATED"/>
    <property type="match status" value="1"/>
</dbReference>
<dbReference type="FunCoup" id="F0S1T1">
    <property type="interactions" value="24"/>
</dbReference>
<evidence type="ECO:0000256" key="7">
    <source>
        <dbReference type="SAM" id="Phobius"/>
    </source>
</evidence>
<dbReference type="eggNOG" id="COG1055">
    <property type="taxonomic scope" value="Bacteria"/>
</dbReference>
<evidence type="ECO:0000256" key="5">
    <source>
        <dbReference type="ARBA" id="ARBA00022989"/>
    </source>
</evidence>
<keyword evidence="5 7" id="KW-1133">Transmembrane helix</keyword>
<evidence type="ECO:0000259" key="8">
    <source>
        <dbReference type="Pfam" id="PF03600"/>
    </source>
</evidence>
<keyword evidence="6 7" id="KW-0472">Membrane</keyword>
<feature type="transmembrane region" description="Helical" evidence="7">
    <location>
        <begin position="149"/>
        <end position="168"/>
    </location>
</feature>
<organism evidence="9 10">
    <name type="scientific">Desulfurobacterium thermolithotrophum (strain DSM 11699 / BSA)</name>
    <dbReference type="NCBI Taxonomy" id="868864"/>
    <lineage>
        <taxon>Bacteria</taxon>
        <taxon>Pseudomonadati</taxon>
        <taxon>Aquificota</taxon>
        <taxon>Aquificia</taxon>
        <taxon>Desulfurobacteriales</taxon>
        <taxon>Desulfurobacteriaceae</taxon>
        <taxon>Desulfurobacterium</taxon>
    </lineage>
</organism>
<keyword evidence="2" id="KW-0813">Transport</keyword>
<sequence>MRTVKEIIIKEWFFLLSLLSFLLTSVCFFRIPHYSIDDFKILFTLFVFLILTKGLEKSNFLKYLAIKVERGRFVPLKIVLFTAFISAFITNDVALIVIVPLTLLMKIPKLELLIVLEAMAANSGSALSPFGNPQNIFIYYHYNLHFKEFVETIFPFVFVSLILLILLTPKGKEKIKPMEEEVKYSRESYLLLFFFGTFILSVLKFIPLWVGILPIIYALFFNREILKINYFLLFTFFFFFGLTDNLVHTLNLRLENPTEVFLYSAIGSQIMSNVPATPFFADFTNQWKPLLWGVNVGGFGNLIGSLANLIVYKLYVEKFGNSKKIFIKFHVIGYLFFIVGILTFFITTNLK</sequence>
<dbReference type="PANTHER" id="PTHR43302:SF5">
    <property type="entry name" value="TRANSPORTER ARSB-RELATED"/>
    <property type="match status" value="1"/>
</dbReference>
<evidence type="ECO:0000256" key="1">
    <source>
        <dbReference type="ARBA" id="ARBA00004651"/>
    </source>
</evidence>
<feature type="transmembrane region" description="Helical" evidence="7">
    <location>
        <begin position="228"/>
        <end position="248"/>
    </location>
</feature>
<feature type="transmembrane region" description="Helical" evidence="7">
    <location>
        <begin position="189"/>
        <end position="216"/>
    </location>
</feature>
<dbReference type="GO" id="GO:0005886">
    <property type="term" value="C:plasma membrane"/>
    <property type="evidence" value="ECO:0007669"/>
    <property type="project" value="UniProtKB-SubCell"/>
</dbReference>
<dbReference type="AlphaFoldDB" id="F0S1T1"/>
<dbReference type="Pfam" id="PF03600">
    <property type="entry name" value="CitMHS"/>
    <property type="match status" value="1"/>
</dbReference>
<dbReference type="InParanoid" id="F0S1T1"/>
<evidence type="ECO:0000313" key="10">
    <source>
        <dbReference type="Proteomes" id="UP000007102"/>
    </source>
</evidence>
<dbReference type="GO" id="GO:0055085">
    <property type="term" value="P:transmembrane transport"/>
    <property type="evidence" value="ECO:0007669"/>
    <property type="project" value="InterPro"/>
</dbReference>
<feature type="transmembrane region" description="Helical" evidence="7">
    <location>
        <begin position="12"/>
        <end position="33"/>
    </location>
</feature>
<evidence type="ECO:0000256" key="3">
    <source>
        <dbReference type="ARBA" id="ARBA00022475"/>
    </source>
</evidence>
<accession>F0S1T1</accession>
<dbReference type="InterPro" id="IPR004680">
    <property type="entry name" value="Cit_transptr-like_dom"/>
</dbReference>
<dbReference type="EMBL" id="CP002543">
    <property type="protein sequence ID" value="ADY72936.1"/>
    <property type="molecule type" value="Genomic_DNA"/>
</dbReference>
<name>F0S1T1_DESTD</name>
<feature type="domain" description="Citrate transporter-like" evidence="8">
    <location>
        <begin position="18"/>
        <end position="293"/>
    </location>
</feature>
<feature type="transmembrane region" description="Helical" evidence="7">
    <location>
        <begin position="76"/>
        <end position="103"/>
    </location>
</feature>
<feature type="transmembrane region" description="Helical" evidence="7">
    <location>
        <begin position="39"/>
        <end position="55"/>
    </location>
</feature>
<proteinExistence type="predicted"/>
<evidence type="ECO:0000256" key="2">
    <source>
        <dbReference type="ARBA" id="ARBA00022448"/>
    </source>
</evidence>
<dbReference type="KEGG" id="dte:Dester_0279"/>
<keyword evidence="3" id="KW-1003">Cell membrane</keyword>
<evidence type="ECO:0000313" key="9">
    <source>
        <dbReference type="EMBL" id="ADY72936.1"/>
    </source>
</evidence>
<dbReference type="Proteomes" id="UP000007102">
    <property type="component" value="Chromosome"/>
</dbReference>
<reference evidence="10" key="2">
    <citation type="submission" date="2011-02" db="EMBL/GenBank/DDBJ databases">
        <title>The complete genome of Desulfurobacterium thermolithotrophum DSM 11699.</title>
        <authorList>
            <consortium name="US DOE Joint Genome Institute (JGI-PGF)"/>
            <person name="Lucas S."/>
            <person name="Copeland A."/>
            <person name="Lapidus A."/>
            <person name="Bruce D."/>
            <person name="Goodwin L."/>
            <person name="Pitluck S."/>
            <person name="Kyrpides N."/>
            <person name="Mavromatis K."/>
            <person name="Pagani I."/>
            <person name="Ivanova N."/>
            <person name="Mikhailova N."/>
            <person name="Daligault H."/>
            <person name="Detter J.C."/>
            <person name="Tapia R."/>
            <person name="Han C."/>
            <person name="Land M."/>
            <person name="Hauser L."/>
            <person name="Markowitz V."/>
            <person name="Cheng J.-F."/>
            <person name="Hugenholtz P."/>
            <person name="Woyke T."/>
            <person name="Wu D."/>
            <person name="Spring S."/>
            <person name="Brambilla E."/>
            <person name="Klenk H.-P."/>
            <person name="Eisen J.A."/>
        </authorList>
    </citation>
    <scope>NUCLEOTIDE SEQUENCE [LARGE SCALE GENOMIC DNA]</scope>
    <source>
        <strain evidence="10">DSM 11699 / BSA</strain>
    </source>
</reference>
<dbReference type="HOGENOM" id="CLU_063025_0_0_0"/>
<dbReference type="RefSeq" id="WP_013637895.1">
    <property type="nucleotide sequence ID" value="NC_015185.1"/>
</dbReference>